<dbReference type="Proteomes" id="UP000245876">
    <property type="component" value="Unassembled WGS sequence"/>
</dbReference>
<dbReference type="RefSeq" id="WP_109056573.1">
    <property type="nucleotide sequence ID" value="NZ_QFFM01000006.1"/>
</dbReference>
<accession>A0A2U2NB64</accession>
<keyword evidence="4 5" id="KW-0472">Membrane</keyword>
<organism evidence="7 8">
    <name type="scientific">Bifidobacterium callitrichidarum</name>
    <dbReference type="NCBI Taxonomy" id="2052941"/>
    <lineage>
        <taxon>Bacteria</taxon>
        <taxon>Bacillati</taxon>
        <taxon>Actinomycetota</taxon>
        <taxon>Actinomycetes</taxon>
        <taxon>Bifidobacteriales</taxon>
        <taxon>Bifidobacteriaceae</taxon>
        <taxon>Bifidobacterium</taxon>
    </lineage>
</organism>
<dbReference type="AlphaFoldDB" id="A0A2U2NB64"/>
<feature type="transmembrane region" description="Helical" evidence="5">
    <location>
        <begin position="104"/>
        <end position="125"/>
    </location>
</feature>
<dbReference type="GO" id="GO:0022857">
    <property type="term" value="F:transmembrane transporter activity"/>
    <property type="evidence" value="ECO:0007669"/>
    <property type="project" value="InterPro"/>
</dbReference>
<dbReference type="PANTHER" id="PTHR11360:SF284">
    <property type="entry name" value="EG:103B4.3 PROTEIN-RELATED"/>
    <property type="match status" value="1"/>
</dbReference>
<dbReference type="InterPro" id="IPR020846">
    <property type="entry name" value="MFS_dom"/>
</dbReference>
<evidence type="ECO:0000256" key="4">
    <source>
        <dbReference type="ARBA" id="ARBA00023136"/>
    </source>
</evidence>
<dbReference type="SUPFAM" id="SSF103473">
    <property type="entry name" value="MFS general substrate transporter"/>
    <property type="match status" value="1"/>
</dbReference>
<keyword evidence="3 5" id="KW-1133">Transmembrane helix</keyword>
<protein>
    <submittedName>
        <fullName evidence="7">MFS transporter</fullName>
    </submittedName>
</protein>
<dbReference type="InterPro" id="IPR011701">
    <property type="entry name" value="MFS"/>
</dbReference>
<comment type="caution">
    <text evidence="7">The sequence shown here is derived from an EMBL/GenBank/DDBJ whole genome shotgun (WGS) entry which is preliminary data.</text>
</comment>
<dbReference type="EMBL" id="QFFM01000006">
    <property type="protein sequence ID" value="PWG66320.1"/>
    <property type="molecule type" value="Genomic_DNA"/>
</dbReference>
<feature type="transmembrane region" description="Helical" evidence="5">
    <location>
        <begin position="291"/>
        <end position="310"/>
    </location>
</feature>
<comment type="subcellular location">
    <subcellularLocation>
        <location evidence="1">Cell membrane</location>
        <topology evidence="1">Multi-pass membrane protein</topology>
    </subcellularLocation>
</comment>
<feature type="domain" description="Major facilitator superfamily (MFS) profile" evidence="6">
    <location>
        <begin position="9"/>
        <end position="348"/>
    </location>
</feature>
<feature type="transmembrane region" description="Helical" evidence="5">
    <location>
        <begin position="49"/>
        <end position="71"/>
    </location>
</feature>
<name>A0A2U2NB64_9BIFI</name>
<feature type="transmembrane region" description="Helical" evidence="5">
    <location>
        <begin position="227"/>
        <end position="245"/>
    </location>
</feature>
<dbReference type="OrthoDB" id="182417at2"/>
<feature type="transmembrane region" description="Helical" evidence="5">
    <location>
        <begin position="137"/>
        <end position="156"/>
    </location>
</feature>
<dbReference type="Pfam" id="PF07690">
    <property type="entry name" value="MFS_1"/>
    <property type="match status" value="1"/>
</dbReference>
<dbReference type="GO" id="GO:0005886">
    <property type="term" value="C:plasma membrane"/>
    <property type="evidence" value="ECO:0007669"/>
    <property type="project" value="UniProtKB-SubCell"/>
</dbReference>
<evidence type="ECO:0000313" key="7">
    <source>
        <dbReference type="EMBL" id="PWG66320.1"/>
    </source>
</evidence>
<feature type="transmembrane region" description="Helical" evidence="5">
    <location>
        <begin position="316"/>
        <end position="334"/>
    </location>
</feature>
<evidence type="ECO:0000313" key="8">
    <source>
        <dbReference type="Proteomes" id="UP000245876"/>
    </source>
</evidence>
<evidence type="ECO:0000256" key="3">
    <source>
        <dbReference type="ARBA" id="ARBA00022989"/>
    </source>
</evidence>
<evidence type="ECO:0000256" key="5">
    <source>
        <dbReference type="SAM" id="Phobius"/>
    </source>
</evidence>
<proteinExistence type="predicted"/>
<keyword evidence="2 5" id="KW-0812">Transmembrane</keyword>
<dbReference type="Gene3D" id="1.20.1250.20">
    <property type="entry name" value="MFS general substrate transporter like domains"/>
    <property type="match status" value="1"/>
</dbReference>
<reference evidence="7 8" key="1">
    <citation type="journal article" date="2018" name="Int. J. Syst. Evol. Microbiol.">
        <title>Bifidobacterium callitrichidarum sp. nov. from the faeces of the emperor tamarin (Saguinus imperator).</title>
        <authorList>
            <person name="Modesto M."/>
            <person name="Michelini S."/>
            <person name="Sansosti M.C."/>
            <person name="De Filippo C."/>
            <person name="Cavalieri D."/>
            <person name="Qvirist L."/>
            <person name="Andlid T."/>
            <person name="Spiezio C."/>
            <person name="Sandri C."/>
            <person name="Pascarelli S."/>
            <person name="Sgorbati B."/>
            <person name="Mattarelli P."/>
        </authorList>
    </citation>
    <scope>NUCLEOTIDE SEQUENCE [LARGE SCALE GENOMIC DNA]</scope>
    <source>
        <strain evidence="7 8">TRI 5</strain>
    </source>
</reference>
<dbReference type="InterPro" id="IPR036259">
    <property type="entry name" value="MFS_trans_sf"/>
</dbReference>
<dbReference type="PROSITE" id="PS50850">
    <property type="entry name" value="MFS"/>
    <property type="match status" value="1"/>
</dbReference>
<feature type="transmembrane region" description="Helical" evidence="5">
    <location>
        <begin position="168"/>
        <end position="190"/>
    </location>
</feature>
<sequence>MKTARHWKPWLVFAGCCMLSCIGYGLVINTPGLYFSTLTQELGITHAQVALPISIEYATAAVTSIFAGRLLSRFDSRVVLSLAVATCAAMFMLCSRFTAIWQFYVAFAFLGAGYAIAIYLAPSALLSNWFQARQGTVLGIALGLSGIGGAIFNPVVSTMITTWGWRRSYFITGMAIALLILPFSAAFLTFRPDPAKGEHAYGAFARQQASAPLRAGLSAKNAFRSRSFILIIPAAFMLQFNSGLIQHISGYEISQGMTLQQGATVVTGIMLGAAIGKVVIGVLLDGFRAYYVIAGYAAIGVTGWIGLLLAHTPTTSVFFGVLGGIAQGLLLVSMHGWPAHASARAVIV</sequence>
<feature type="transmembrane region" description="Helical" evidence="5">
    <location>
        <begin position="78"/>
        <end position="98"/>
    </location>
</feature>
<gene>
    <name evidence="7" type="ORF">DF196_03830</name>
</gene>
<keyword evidence="8" id="KW-1185">Reference proteome</keyword>
<dbReference type="InterPro" id="IPR050327">
    <property type="entry name" value="Proton-linked_MCT"/>
</dbReference>
<evidence type="ECO:0000256" key="2">
    <source>
        <dbReference type="ARBA" id="ARBA00022692"/>
    </source>
</evidence>
<dbReference type="PANTHER" id="PTHR11360">
    <property type="entry name" value="MONOCARBOXYLATE TRANSPORTER"/>
    <property type="match status" value="1"/>
</dbReference>
<evidence type="ECO:0000259" key="6">
    <source>
        <dbReference type="PROSITE" id="PS50850"/>
    </source>
</evidence>
<feature type="transmembrane region" description="Helical" evidence="5">
    <location>
        <begin position="265"/>
        <end position="284"/>
    </location>
</feature>
<evidence type="ECO:0000256" key="1">
    <source>
        <dbReference type="ARBA" id="ARBA00004651"/>
    </source>
</evidence>